<dbReference type="AlphaFoldDB" id="A0A1H3GQ87"/>
<dbReference type="InterPro" id="IPR004634">
    <property type="entry name" value="Pept_S49_pIV"/>
</dbReference>
<dbReference type="GO" id="GO:0006465">
    <property type="term" value="P:signal peptide processing"/>
    <property type="evidence" value="ECO:0007669"/>
    <property type="project" value="InterPro"/>
</dbReference>
<evidence type="ECO:0000313" key="10">
    <source>
        <dbReference type="Proteomes" id="UP000199249"/>
    </source>
</evidence>
<dbReference type="GO" id="GO:0008236">
    <property type="term" value="F:serine-type peptidase activity"/>
    <property type="evidence" value="ECO:0007669"/>
    <property type="project" value="UniProtKB-KW"/>
</dbReference>
<dbReference type="Pfam" id="PF01343">
    <property type="entry name" value="Peptidase_S49"/>
    <property type="match status" value="2"/>
</dbReference>
<evidence type="ECO:0000256" key="5">
    <source>
        <dbReference type="ARBA" id="ARBA00022825"/>
    </source>
</evidence>
<name>A0A1H3GQ87_9BACT</name>
<feature type="active site" description="Nucleophile" evidence="7">
    <location>
        <position position="383"/>
    </location>
</feature>
<dbReference type="InterPro" id="IPR047272">
    <property type="entry name" value="S49_SppA_C"/>
</dbReference>
<keyword evidence="3 9" id="KW-0645">Protease</keyword>
<accession>A0A1H3GQ87</accession>
<dbReference type="STRING" id="651662.SAMN04488069_105126"/>
<dbReference type="InterPro" id="IPR002142">
    <property type="entry name" value="Peptidase_S49"/>
</dbReference>
<gene>
    <name evidence="9" type="ORF">SAMN04488069_105126</name>
</gene>
<dbReference type="RefSeq" id="WP_092739167.1">
    <property type="nucleotide sequence ID" value="NZ_FNOV01000005.1"/>
</dbReference>
<dbReference type="GO" id="GO:0016020">
    <property type="term" value="C:membrane"/>
    <property type="evidence" value="ECO:0007669"/>
    <property type="project" value="UniProtKB-SubCell"/>
</dbReference>
<comment type="subcellular location">
    <subcellularLocation>
        <location evidence="1">Membrane</location>
    </subcellularLocation>
</comment>
<dbReference type="Gene3D" id="6.20.330.10">
    <property type="match status" value="1"/>
</dbReference>
<reference evidence="10" key="1">
    <citation type="submission" date="2016-10" db="EMBL/GenBank/DDBJ databases">
        <authorList>
            <person name="Varghese N."/>
            <person name="Submissions S."/>
        </authorList>
    </citation>
    <scope>NUCLEOTIDE SEQUENCE [LARGE SCALE GENOMIC DNA]</scope>
    <source>
        <strain evidence="10">CGMCC 1.8975</strain>
    </source>
</reference>
<evidence type="ECO:0000256" key="3">
    <source>
        <dbReference type="ARBA" id="ARBA00022670"/>
    </source>
</evidence>
<feature type="active site" description="Proton donor/acceptor" evidence="7">
    <location>
        <position position="189"/>
    </location>
</feature>
<dbReference type="EMBL" id="FNOV01000005">
    <property type="protein sequence ID" value="SDY05451.1"/>
    <property type="molecule type" value="Genomic_DNA"/>
</dbReference>
<dbReference type="NCBIfam" id="TIGR00706">
    <property type="entry name" value="SppA_dom"/>
    <property type="match status" value="1"/>
</dbReference>
<dbReference type="Proteomes" id="UP000199249">
    <property type="component" value="Unassembled WGS sequence"/>
</dbReference>
<dbReference type="Gene3D" id="3.90.226.10">
    <property type="entry name" value="2-enoyl-CoA Hydratase, Chain A, domain 1"/>
    <property type="match status" value="3"/>
</dbReference>
<dbReference type="PIRSF" id="PIRSF001217">
    <property type="entry name" value="Protease_4_SppA"/>
    <property type="match status" value="1"/>
</dbReference>
<dbReference type="InterPro" id="IPR029045">
    <property type="entry name" value="ClpP/crotonase-like_dom_sf"/>
</dbReference>
<dbReference type="InterPro" id="IPR047217">
    <property type="entry name" value="S49_SppA_67K_type_N"/>
</dbReference>
<organism evidence="9 10">
    <name type="scientific">Hymenobacter psychrophilus</name>
    <dbReference type="NCBI Taxonomy" id="651662"/>
    <lineage>
        <taxon>Bacteria</taxon>
        <taxon>Pseudomonadati</taxon>
        <taxon>Bacteroidota</taxon>
        <taxon>Cytophagia</taxon>
        <taxon>Cytophagales</taxon>
        <taxon>Hymenobacteraceae</taxon>
        <taxon>Hymenobacter</taxon>
    </lineage>
</organism>
<sequence>MRQFFKYVLATIVGVVVLSIVSTLLLLALVAGLASSDRTITVAKNSVLELKLDKPIGERGFENPLASFTGGQASTLGLHELKTAIRRATKDDDIKGIFLNMELVQGGMASLEEIRHELLEFKKSGKFIVSYADAQSEKSYYLASVADKLYLNPQGTLEFNGLSSEPTYFKGLFDKLGVDVQIFRVGTYKSAVEPYFRTNMSDSARLQTSTFLNSLNNAMLADVAASRNIAPARLKVISDSMLVHNADDAKRLKLVTDLGYYDQATDYMKGKLGLKKDAKLSLLDLSDYAKNNEEDTNSSSNRIAVVYAEGDIVTGKGGNSSIGSTRFAEAIRKARLDDKVKAVVLRINSPGGSSLASDIIYREVMLTKKVKPIIASMSDVAASGGYFIAMGCDTIVAHPTTITGSIGVFGVLPNIGPFLSDKIGITTDRVTTGSFSDFPTITRALTPYETQQFQQEINRIYADFTTKAAAGRNMPVERLRRFASGRVWSGTDAQARGLVDVMGSMDDALRIAARRAKLKEGDYRIQQLPRQKTFAEEIFSSFGAEARMRAVKEEMGPFYPMYEQYKKLSEMRGAQARLPFELNVR</sequence>
<dbReference type="NCBIfam" id="TIGR00705">
    <property type="entry name" value="SppA_67K"/>
    <property type="match status" value="1"/>
</dbReference>
<feature type="domain" description="Peptidase S49" evidence="8">
    <location>
        <begin position="367"/>
        <end position="518"/>
    </location>
</feature>
<dbReference type="PANTHER" id="PTHR33209:SF1">
    <property type="entry name" value="PEPTIDASE S49 DOMAIN-CONTAINING PROTEIN"/>
    <property type="match status" value="1"/>
</dbReference>
<comment type="similarity">
    <text evidence="2">Belongs to the peptidase S49 family.</text>
</comment>
<protein>
    <submittedName>
        <fullName evidence="9">Protease-4</fullName>
    </submittedName>
</protein>
<dbReference type="CDD" id="cd07018">
    <property type="entry name" value="S49_SppA_67K_type"/>
    <property type="match status" value="1"/>
</dbReference>
<evidence type="ECO:0000259" key="8">
    <source>
        <dbReference type="Pfam" id="PF01343"/>
    </source>
</evidence>
<keyword evidence="5" id="KW-0720">Serine protease</keyword>
<keyword evidence="10" id="KW-1185">Reference proteome</keyword>
<evidence type="ECO:0000256" key="7">
    <source>
        <dbReference type="PIRSR" id="PIRSR001217-1"/>
    </source>
</evidence>
<proteinExistence type="inferred from homology"/>
<evidence type="ECO:0000256" key="2">
    <source>
        <dbReference type="ARBA" id="ARBA00008683"/>
    </source>
</evidence>
<feature type="domain" description="Peptidase S49" evidence="8">
    <location>
        <begin position="121"/>
        <end position="273"/>
    </location>
</feature>
<dbReference type="CDD" id="cd07023">
    <property type="entry name" value="S49_Sppa_N_C"/>
    <property type="match status" value="1"/>
</dbReference>
<keyword evidence="4" id="KW-0378">Hydrolase</keyword>
<evidence type="ECO:0000313" key="9">
    <source>
        <dbReference type="EMBL" id="SDY05451.1"/>
    </source>
</evidence>
<dbReference type="PANTHER" id="PTHR33209">
    <property type="entry name" value="PROTEASE 4"/>
    <property type="match status" value="1"/>
</dbReference>
<keyword evidence="6" id="KW-0472">Membrane</keyword>
<dbReference type="OrthoDB" id="9764363at2"/>
<evidence type="ECO:0000256" key="1">
    <source>
        <dbReference type="ARBA" id="ARBA00004370"/>
    </source>
</evidence>
<evidence type="ECO:0000256" key="4">
    <source>
        <dbReference type="ARBA" id="ARBA00022801"/>
    </source>
</evidence>
<dbReference type="InterPro" id="IPR004635">
    <property type="entry name" value="Pept_S49_SppA"/>
</dbReference>
<dbReference type="SUPFAM" id="SSF52096">
    <property type="entry name" value="ClpP/crotonase"/>
    <property type="match status" value="2"/>
</dbReference>
<evidence type="ECO:0000256" key="6">
    <source>
        <dbReference type="ARBA" id="ARBA00023136"/>
    </source>
</evidence>